<dbReference type="Proteomes" id="UP000190539">
    <property type="component" value="Unassembled WGS sequence"/>
</dbReference>
<dbReference type="STRING" id="83656.B1H18_31025"/>
<reference evidence="5 6" key="1">
    <citation type="submission" date="2017-02" db="EMBL/GenBank/DDBJ databases">
        <title>Draft Genome Sequence of Streptomyces tsukubaensis F601, a Producer of the immunosuppressant tacrolimus FK506.</title>
        <authorList>
            <person name="Zong G."/>
            <person name="Zhong C."/>
            <person name="Fu J."/>
            <person name="Qin R."/>
            <person name="Cao G."/>
        </authorList>
    </citation>
    <scope>NUCLEOTIDE SEQUENCE [LARGE SCALE GENOMIC DNA]</scope>
    <source>
        <strain evidence="5 6">F601</strain>
    </source>
</reference>
<dbReference type="SMART" id="SM00822">
    <property type="entry name" value="PKS_KR"/>
    <property type="match status" value="1"/>
</dbReference>
<dbReference type="PRINTS" id="PR00080">
    <property type="entry name" value="SDRFAMILY"/>
</dbReference>
<evidence type="ECO:0000313" key="5">
    <source>
        <dbReference type="EMBL" id="OON72116.1"/>
    </source>
</evidence>
<comment type="similarity">
    <text evidence="1 3">Belongs to the short-chain dehydrogenases/reductases (SDR) family.</text>
</comment>
<keyword evidence="2" id="KW-0560">Oxidoreductase</keyword>
<evidence type="ECO:0000313" key="6">
    <source>
        <dbReference type="Proteomes" id="UP000190539"/>
    </source>
</evidence>
<evidence type="ECO:0000256" key="3">
    <source>
        <dbReference type="RuleBase" id="RU000363"/>
    </source>
</evidence>
<evidence type="ECO:0000259" key="4">
    <source>
        <dbReference type="SMART" id="SM00822"/>
    </source>
</evidence>
<dbReference type="SUPFAM" id="SSF51735">
    <property type="entry name" value="NAD(P)-binding Rossmann-fold domains"/>
    <property type="match status" value="1"/>
</dbReference>
<dbReference type="EMBL" id="MVFC01000042">
    <property type="protein sequence ID" value="OON72116.1"/>
    <property type="molecule type" value="Genomic_DNA"/>
</dbReference>
<dbReference type="OrthoDB" id="9775296at2"/>
<comment type="caution">
    <text evidence="5">The sequence shown here is derived from an EMBL/GenBank/DDBJ whole genome shotgun (WGS) entry which is preliminary data.</text>
</comment>
<dbReference type="PRINTS" id="PR00081">
    <property type="entry name" value="GDHRDH"/>
</dbReference>
<name>A0A1V4A011_9ACTN</name>
<organism evidence="5 6">
    <name type="scientific">Streptomyces tsukubensis</name>
    <dbReference type="NCBI Taxonomy" id="83656"/>
    <lineage>
        <taxon>Bacteria</taxon>
        <taxon>Bacillati</taxon>
        <taxon>Actinomycetota</taxon>
        <taxon>Actinomycetes</taxon>
        <taxon>Kitasatosporales</taxon>
        <taxon>Streptomycetaceae</taxon>
        <taxon>Streptomyces</taxon>
    </lineage>
</organism>
<gene>
    <name evidence="5" type="ORF">B1H18_31025</name>
</gene>
<evidence type="ECO:0000256" key="2">
    <source>
        <dbReference type="ARBA" id="ARBA00023002"/>
    </source>
</evidence>
<sequence>MSGRLDGTVALVTGASSGIGAATAQALAAEGARVVVAARRRDRLDALVGQIHEDGGRADAFDVDITAPGHAEALVERIVDDAGRLDTVVNNAGVMLLGPALDASAEEWERMVDLNVTALLRVTHAALPHLVAAADDGPRGVADLVTVSSVAGRRAAANSAVYNLTKFGVTAFSEALRQELAESHVRVGSVEPGAVDTELAHHIRPGVREDTQAWLDSIETLKAEDIADAIHYMVTRARHVAINELLVRPTVQK</sequence>
<protein>
    <submittedName>
        <fullName evidence="5">Oxidoreductase</fullName>
    </submittedName>
</protein>
<dbReference type="FunFam" id="3.40.50.720:FF:000047">
    <property type="entry name" value="NADP-dependent L-serine/L-allo-threonine dehydrogenase"/>
    <property type="match status" value="1"/>
</dbReference>
<dbReference type="InterPro" id="IPR036291">
    <property type="entry name" value="NAD(P)-bd_dom_sf"/>
</dbReference>
<dbReference type="InterPro" id="IPR002347">
    <property type="entry name" value="SDR_fam"/>
</dbReference>
<dbReference type="PANTHER" id="PTHR43115:SF4">
    <property type="entry name" value="DEHYDROGENASE_REDUCTASE SDR FAMILY MEMBER 11"/>
    <property type="match status" value="1"/>
</dbReference>
<evidence type="ECO:0000256" key="1">
    <source>
        <dbReference type="ARBA" id="ARBA00006484"/>
    </source>
</evidence>
<accession>A0A1V4A011</accession>
<dbReference type="PANTHER" id="PTHR43115">
    <property type="entry name" value="DEHYDROGENASE/REDUCTASE SDR FAMILY MEMBER 11"/>
    <property type="match status" value="1"/>
</dbReference>
<dbReference type="AlphaFoldDB" id="A0A1V4A011"/>
<feature type="domain" description="Ketoreductase" evidence="4">
    <location>
        <begin position="8"/>
        <end position="217"/>
    </location>
</feature>
<proteinExistence type="inferred from homology"/>
<dbReference type="InterPro" id="IPR057326">
    <property type="entry name" value="KR_dom"/>
</dbReference>
<dbReference type="Pfam" id="PF00106">
    <property type="entry name" value="adh_short"/>
    <property type="match status" value="1"/>
</dbReference>
<keyword evidence="6" id="KW-1185">Reference proteome</keyword>
<dbReference type="GO" id="GO:0016616">
    <property type="term" value="F:oxidoreductase activity, acting on the CH-OH group of donors, NAD or NADP as acceptor"/>
    <property type="evidence" value="ECO:0007669"/>
    <property type="project" value="UniProtKB-ARBA"/>
</dbReference>
<dbReference type="Gene3D" id="3.40.50.720">
    <property type="entry name" value="NAD(P)-binding Rossmann-like Domain"/>
    <property type="match status" value="1"/>
</dbReference>